<evidence type="ECO:0000256" key="1">
    <source>
        <dbReference type="SAM" id="SignalP"/>
    </source>
</evidence>
<evidence type="ECO:0000313" key="3">
    <source>
        <dbReference type="Proteomes" id="UP001180536"/>
    </source>
</evidence>
<feature type="chain" id="PRO_5045291661" description="DUF4410 domain-containing protein" evidence="1">
    <location>
        <begin position="23"/>
        <end position="175"/>
    </location>
</feature>
<keyword evidence="1" id="KW-0732">Signal</keyword>
<name>A0ABU1Z3A0_9BURK</name>
<organism evidence="2 3">
    <name type="scientific">Pelomonas aquatica</name>
    <dbReference type="NCBI Taxonomy" id="431058"/>
    <lineage>
        <taxon>Bacteria</taxon>
        <taxon>Pseudomonadati</taxon>
        <taxon>Pseudomonadota</taxon>
        <taxon>Betaproteobacteria</taxon>
        <taxon>Burkholderiales</taxon>
        <taxon>Sphaerotilaceae</taxon>
        <taxon>Roseateles</taxon>
    </lineage>
</organism>
<dbReference type="RefSeq" id="WP_310341066.1">
    <property type="nucleotide sequence ID" value="NZ_JAVDXQ010000001.1"/>
</dbReference>
<dbReference type="Proteomes" id="UP001180536">
    <property type="component" value="Unassembled WGS sequence"/>
</dbReference>
<accession>A0ABU1Z3A0</accession>
<gene>
    <name evidence="2" type="ORF">J2X16_000408</name>
</gene>
<sequence>MSALLRSFAVVSLIAIGSAAQAASYQIPENIGYKDVTIIPSNIVDECKELGRQLSGSLAAELTKSGAEVQRVATLDAAAGPVIDIKISNMVSAGNAFIGHRKSASVWVELRQGSEVLGAKGFTRDTMGGAFAGFKGSCTVLERAVLVLGKDVAQWTQSIPLRTGATAPAPAASAP</sequence>
<proteinExistence type="predicted"/>
<comment type="caution">
    <text evidence="2">The sequence shown here is derived from an EMBL/GenBank/DDBJ whole genome shotgun (WGS) entry which is preliminary data.</text>
</comment>
<feature type="signal peptide" evidence="1">
    <location>
        <begin position="1"/>
        <end position="22"/>
    </location>
</feature>
<keyword evidence="3" id="KW-1185">Reference proteome</keyword>
<evidence type="ECO:0000313" key="2">
    <source>
        <dbReference type="EMBL" id="MDR7295087.1"/>
    </source>
</evidence>
<evidence type="ECO:0008006" key="4">
    <source>
        <dbReference type="Google" id="ProtNLM"/>
    </source>
</evidence>
<dbReference type="EMBL" id="JAVDXQ010000001">
    <property type="protein sequence ID" value="MDR7295087.1"/>
    <property type="molecule type" value="Genomic_DNA"/>
</dbReference>
<protein>
    <recommendedName>
        <fullName evidence="4">DUF4410 domain-containing protein</fullName>
    </recommendedName>
</protein>
<reference evidence="2 3" key="1">
    <citation type="submission" date="2023-07" db="EMBL/GenBank/DDBJ databases">
        <title>Sorghum-associated microbial communities from plants grown in Nebraska, USA.</title>
        <authorList>
            <person name="Schachtman D."/>
        </authorList>
    </citation>
    <scope>NUCLEOTIDE SEQUENCE [LARGE SCALE GENOMIC DNA]</scope>
    <source>
        <strain evidence="2 3">BE310</strain>
    </source>
</reference>